<name>A0AAX2AE89_9BACT</name>
<protein>
    <submittedName>
        <fullName evidence="1">Uncharacterized protein</fullName>
    </submittedName>
</protein>
<dbReference type="RefSeq" id="WP_114843356.1">
    <property type="nucleotide sequence ID" value="NZ_CP031220.1"/>
</dbReference>
<keyword evidence="2" id="KW-1185">Reference proteome</keyword>
<gene>
    <name evidence="1" type="ORF">CP985_13620</name>
</gene>
<proteinExistence type="predicted"/>
<accession>A0AAX2AE89</accession>
<dbReference type="EMBL" id="NXID01000066">
    <property type="protein sequence ID" value="RXK12989.1"/>
    <property type="molecule type" value="Genomic_DNA"/>
</dbReference>
<dbReference type="KEGG" id="amyt:AMYT_a0151"/>
<sequence length="104" mass="12446">MKIQAFEISGKAFSEGNVNRKLSQLFNRFQKNVELQFVSYKDRQSIKVRNFILIKSSNENHIRIVNMYLKNIGNIKRIIDRRFVNKILSFTKEKGVKSKWNMKY</sequence>
<organism evidence="1 2">
    <name type="scientific">Malaciobacter mytili LMG 24559</name>
    <dbReference type="NCBI Taxonomy" id="1032238"/>
    <lineage>
        <taxon>Bacteria</taxon>
        <taxon>Pseudomonadati</taxon>
        <taxon>Campylobacterota</taxon>
        <taxon>Epsilonproteobacteria</taxon>
        <taxon>Campylobacterales</taxon>
        <taxon>Arcobacteraceae</taxon>
        <taxon>Malaciobacter</taxon>
    </lineage>
</organism>
<dbReference type="AlphaFoldDB" id="A0AAX2AE89"/>
<reference evidence="1 2" key="1">
    <citation type="submission" date="2017-09" db="EMBL/GenBank/DDBJ databases">
        <title>Genomics of the genus Arcobacter.</title>
        <authorList>
            <person name="Perez-Cataluna A."/>
            <person name="Figueras M.J."/>
            <person name="Salas-Masso N."/>
        </authorList>
    </citation>
    <scope>NUCLEOTIDE SEQUENCE [LARGE SCALE GENOMIC DNA]</scope>
    <source>
        <strain evidence="1 2">CECT 7386</strain>
    </source>
</reference>
<evidence type="ECO:0000313" key="1">
    <source>
        <dbReference type="EMBL" id="RXK12989.1"/>
    </source>
</evidence>
<evidence type="ECO:0000313" key="2">
    <source>
        <dbReference type="Proteomes" id="UP000290092"/>
    </source>
</evidence>
<dbReference type="Proteomes" id="UP000290092">
    <property type="component" value="Unassembled WGS sequence"/>
</dbReference>
<comment type="caution">
    <text evidence="1">The sequence shown here is derived from an EMBL/GenBank/DDBJ whole genome shotgun (WGS) entry which is preliminary data.</text>
</comment>